<keyword evidence="1" id="KW-1133">Transmembrane helix</keyword>
<gene>
    <name evidence="2" type="ordered locus">Deima_1433</name>
</gene>
<name>E8U7P3_DEIML</name>
<reference evidence="2 3" key="1">
    <citation type="journal article" date="2011" name="Stand. Genomic Sci.">
        <title>Complete genome sequence of Deinococcus maricopensis type strain (LB-34).</title>
        <authorList>
            <person name="Pukall R."/>
            <person name="Zeytun A."/>
            <person name="Lucas S."/>
            <person name="Lapidus A."/>
            <person name="Hammon N."/>
            <person name="Deshpande S."/>
            <person name="Nolan M."/>
            <person name="Cheng J.F."/>
            <person name="Pitluck S."/>
            <person name="Liolios K."/>
            <person name="Pagani I."/>
            <person name="Mikhailova N."/>
            <person name="Ivanova N."/>
            <person name="Mavromatis K."/>
            <person name="Pati A."/>
            <person name="Tapia R."/>
            <person name="Han C."/>
            <person name="Goodwin L."/>
            <person name="Chen A."/>
            <person name="Palaniappan K."/>
            <person name="Land M."/>
            <person name="Hauser L."/>
            <person name="Chang Y.J."/>
            <person name="Jeffries C.D."/>
            <person name="Brambilla E.M."/>
            <person name="Rohde M."/>
            <person name="Goker M."/>
            <person name="Detter J.C."/>
            <person name="Woyke T."/>
            <person name="Bristow J."/>
            <person name="Eisen J.A."/>
            <person name="Markowitz V."/>
            <person name="Hugenholtz P."/>
            <person name="Kyrpides N.C."/>
            <person name="Klenk H.P."/>
        </authorList>
    </citation>
    <scope>NUCLEOTIDE SEQUENCE [LARGE SCALE GENOMIC DNA]</scope>
    <source>
        <strain evidence="3">DSM 21211 / LMG 22137 / NRRL B-23946 / LB-34</strain>
    </source>
</reference>
<dbReference type="KEGG" id="dmr:Deima_1433"/>
<accession>E8U7P3</accession>
<protein>
    <submittedName>
        <fullName evidence="2">Uncharacterized protein</fullName>
    </submittedName>
</protein>
<evidence type="ECO:0000256" key="1">
    <source>
        <dbReference type="SAM" id="Phobius"/>
    </source>
</evidence>
<dbReference type="HOGENOM" id="CLU_2878421_0_0_0"/>
<dbReference type="EMBL" id="CP002454">
    <property type="protein sequence ID" value="ADV67082.1"/>
    <property type="molecule type" value="Genomic_DNA"/>
</dbReference>
<proteinExistence type="predicted"/>
<keyword evidence="3" id="KW-1185">Reference proteome</keyword>
<keyword evidence="1" id="KW-0812">Transmembrane</keyword>
<dbReference type="STRING" id="709986.Deima_1433"/>
<keyword evidence="1" id="KW-0472">Membrane</keyword>
<evidence type="ECO:0000313" key="3">
    <source>
        <dbReference type="Proteomes" id="UP000008635"/>
    </source>
</evidence>
<organism evidence="2 3">
    <name type="scientific">Deinococcus maricopensis (strain DSM 21211 / LMG 22137 / NRRL B-23946 / LB-34)</name>
    <dbReference type="NCBI Taxonomy" id="709986"/>
    <lineage>
        <taxon>Bacteria</taxon>
        <taxon>Thermotogati</taxon>
        <taxon>Deinococcota</taxon>
        <taxon>Deinococci</taxon>
        <taxon>Deinococcales</taxon>
        <taxon>Deinococcaceae</taxon>
        <taxon>Deinococcus</taxon>
    </lineage>
</organism>
<dbReference type="RefSeq" id="WP_013556587.1">
    <property type="nucleotide sequence ID" value="NC_014958.1"/>
</dbReference>
<feature type="transmembrane region" description="Helical" evidence="1">
    <location>
        <begin position="40"/>
        <end position="61"/>
    </location>
</feature>
<evidence type="ECO:0000313" key="2">
    <source>
        <dbReference type="EMBL" id="ADV67082.1"/>
    </source>
</evidence>
<sequence>MTGSPPPDPTERRAWLIDSALAAVFTGVTWRLAWRTTVTWPLDLALSVLTFVAVLLLLRALRT</sequence>
<reference evidence="3" key="2">
    <citation type="submission" date="2011-01" db="EMBL/GenBank/DDBJ databases">
        <title>The complete genome of Deinococcus maricopensis DSM 21211.</title>
        <authorList>
            <consortium name="US DOE Joint Genome Institute (JGI-PGF)"/>
            <person name="Lucas S."/>
            <person name="Copeland A."/>
            <person name="Lapidus A."/>
            <person name="Goodwin L."/>
            <person name="Pitluck S."/>
            <person name="Kyrpides N."/>
            <person name="Mavromatis K."/>
            <person name="Pagani I."/>
            <person name="Ivanova N."/>
            <person name="Ovchinnikova G."/>
            <person name="Zeytun A."/>
            <person name="Detter J.C."/>
            <person name="Han C."/>
            <person name="Land M."/>
            <person name="Hauser L."/>
            <person name="Markowitz V."/>
            <person name="Cheng J.-F."/>
            <person name="Hugenholtz P."/>
            <person name="Woyke T."/>
            <person name="Wu D."/>
            <person name="Pukall R."/>
            <person name="Gehrich-Schroeter G."/>
            <person name="Brambilla E."/>
            <person name="Klenk H.-P."/>
            <person name="Eisen J.A."/>
        </authorList>
    </citation>
    <scope>NUCLEOTIDE SEQUENCE [LARGE SCALE GENOMIC DNA]</scope>
    <source>
        <strain evidence="3">DSM 21211 / LMG 22137 / NRRL B-23946 / LB-34</strain>
    </source>
</reference>
<dbReference type="Proteomes" id="UP000008635">
    <property type="component" value="Chromosome"/>
</dbReference>
<dbReference type="AlphaFoldDB" id="E8U7P3"/>